<dbReference type="InterPro" id="IPR022742">
    <property type="entry name" value="Hydrolase_4"/>
</dbReference>
<sequence length="234" mass="25209">MLRFTLCMLLACVSAVAFAAPHFQVTWPAAKCRAPQAPVAVIVPGYGLSGDDYTFLQAFLTQFGYGVVVYDGQIGRTTPLLLQSSPLAPQLRWLADQTARAVSDVLQQGQTLYPQGDWHRVLLVGHSLGGDAAALLASWLPERISALITLDNRRVPLPVTEHFKVLSIRATDTVADPGVLPSAQAIQGTSLQLVTLQGAHHNDMQDAGPEALKQQIRAALTGFLRANGLPECHR</sequence>
<keyword evidence="4" id="KW-1185">Reference proteome</keyword>
<comment type="caution">
    <text evidence="3">The sequence shown here is derived from an EMBL/GenBank/DDBJ whole genome shotgun (WGS) entry which is preliminary data.</text>
</comment>
<accession>A0ABQ2P6C0</accession>
<dbReference type="PANTHER" id="PTHR33428">
    <property type="entry name" value="CHLOROPHYLLASE-2, CHLOROPLASTIC"/>
    <property type="match status" value="1"/>
</dbReference>
<dbReference type="Proteomes" id="UP000637267">
    <property type="component" value="Unassembled WGS sequence"/>
</dbReference>
<dbReference type="Pfam" id="PF12146">
    <property type="entry name" value="Hydrolase_4"/>
    <property type="match status" value="1"/>
</dbReference>
<evidence type="ECO:0000313" key="4">
    <source>
        <dbReference type="Proteomes" id="UP000637267"/>
    </source>
</evidence>
<evidence type="ECO:0000313" key="3">
    <source>
        <dbReference type="EMBL" id="GGP19281.1"/>
    </source>
</evidence>
<feature type="chain" id="PRO_5045906247" description="Serine aminopeptidase S33 domain-containing protein" evidence="1">
    <location>
        <begin position="20"/>
        <end position="234"/>
    </location>
</feature>
<dbReference type="EMBL" id="BMLX01000001">
    <property type="protein sequence ID" value="GGP19281.1"/>
    <property type="molecule type" value="Genomic_DNA"/>
</dbReference>
<dbReference type="PANTHER" id="PTHR33428:SF14">
    <property type="entry name" value="CARBOXYLESTERASE TYPE B DOMAIN-CONTAINING PROTEIN"/>
    <property type="match status" value="1"/>
</dbReference>
<dbReference type="Gene3D" id="3.40.50.1820">
    <property type="entry name" value="alpha/beta hydrolase"/>
    <property type="match status" value="1"/>
</dbReference>
<organism evidence="3 4">
    <name type="scientific">Silvimonas iriomotensis</name>
    <dbReference type="NCBI Taxonomy" id="449662"/>
    <lineage>
        <taxon>Bacteria</taxon>
        <taxon>Pseudomonadati</taxon>
        <taxon>Pseudomonadota</taxon>
        <taxon>Betaproteobacteria</taxon>
        <taxon>Neisseriales</taxon>
        <taxon>Chitinibacteraceae</taxon>
        <taxon>Silvimonas</taxon>
    </lineage>
</organism>
<dbReference type="SUPFAM" id="SSF53474">
    <property type="entry name" value="alpha/beta-Hydrolases"/>
    <property type="match status" value="1"/>
</dbReference>
<dbReference type="InterPro" id="IPR029058">
    <property type="entry name" value="AB_hydrolase_fold"/>
</dbReference>
<gene>
    <name evidence="3" type="ORF">GCM10010970_09830</name>
</gene>
<name>A0ABQ2P6C0_9NEIS</name>
<evidence type="ECO:0000256" key="1">
    <source>
        <dbReference type="SAM" id="SignalP"/>
    </source>
</evidence>
<dbReference type="RefSeq" id="WP_188702909.1">
    <property type="nucleotide sequence ID" value="NZ_BMLX01000001.1"/>
</dbReference>
<feature type="signal peptide" evidence="1">
    <location>
        <begin position="1"/>
        <end position="19"/>
    </location>
</feature>
<reference evidence="4" key="1">
    <citation type="journal article" date="2019" name="Int. J. Syst. Evol. Microbiol.">
        <title>The Global Catalogue of Microorganisms (GCM) 10K type strain sequencing project: providing services to taxonomists for standard genome sequencing and annotation.</title>
        <authorList>
            <consortium name="The Broad Institute Genomics Platform"/>
            <consortium name="The Broad Institute Genome Sequencing Center for Infectious Disease"/>
            <person name="Wu L."/>
            <person name="Ma J."/>
        </authorList>
    </citation>
    <scope>NUCLEOTIDE SEQUENCE [LARGE SCALE GENOMIC DNA]</scope>
    <source>
        <strain evidence="4">CGMCC 1.8859</strain>
    </source>
</reference>
<protein>
    <recommendedName>
        <fullName evidence="2">Serine aminopeptidase S33 domain-containing protein</fullName>
    </recommendedName>
</protein>
<proteinExistence type="predicted"/>
<keyword evidence="1" id="KW-0732">Signal</keyword>
<evidence type="ECO:0000259" key="2">
    <source>
        <dbReference type="Pfam" id="PF12146"/>
    </source>
</evidence>
<feature type="domain" description="Serine aminopeptidase S33" evidence="2">
    <location>
        <begin position="39"/>
        <end position="148"/>
    </location>
</feature>